<proteinExistence type="predicted"/>
<dbReference type="PANTHER" id="PTHR43233:SF1">
    <property type="entry name" value="FAMILY N-ACETYLTRANSFERASE, PUTATIVE (AFU_ORTHOLOGUE AFUA_6G03350)-RELATED"/>
    <property type="match status" value="1"/>
</dbReference>
<sequence>MEITYKQITPDTPSLIDLFNHSDYFPIKEKHDTKRIAKMFEKANLVISAWHNETLVGISRSLTDFCYCCYLSDLAVRDDYKRKGIGKKLVELTKEKAGDQCKLILQSSPGAMEFYTSIGMDRIDSAFIIQREI</sequence>
<dbReference type="AlphaFoldDB" id="A0AAW9SHD0"/>
<dbReference type="Pfam" id="PF13673">
    <property type="entry name" value="Acetyltransf_10"/>
    <property type="match status" value="1"/>
</dbReference>
<dbReference type="Gene3D" id="3.40.630.30">
    <property type="match status" value="1"/>
</dbReference>
<feature type="domain" description="N-acetyltransferase" evidence="1">
    <location>
        <begin position="3"/>
        <end position="133"/>
    </location>
</feature>
<evidence type="ECO:0000313" key="2">
    <source>
        <dbReference type="EMBL" id="MEN7551893.1"/>
    </source>
</evidence>
<dbReference type="CDD" id="cd04301">
    <property type="entry name" value="NAT_SF"/>
    <property type="match status" value="1"/>
</dbReference>
<dbReference type="EC" id="2.3.1.-" evidence="2"/>
<dbReference type="PROSITE" id="PS51186">
    <property type="entry name" value="GNAT"/>
    <property type="match status" value="1"/>
</dbReference>
<dbReference type="Proteomes" id="UP001403385">
    <property type="component" value="Unassembled WGS sequence"/>
</dbReference>
<gene>
    <name evidence="2" type="ORF">AAG747_28510</name>
</gene>
<dbReference type="GO" id="GO:0016747">
    <property type="term" value="F:acyltransferase activity, transferring groups other than amino-acyl groups"/>
    <property type="evidence" value="ECO:0007669"/>
    <property type="project" value="InterPro"/>
</dbReference>
<dbReference type="InterPro" id="IPR016181">
    <property type="entry name" value="Acyl_CoA_acyltransferase"/>
</dbReference>
<keyword evidence="3" id="KW-1185">Reference proteome</keyword>
<protein>
    <submittedName>
        <fullName evidence="2">GNAT family N-acetyltransferase</fullName>
        <ecNumber evidence="2">2.3.1.-</ecNumber>
    </submittedName>
</protein>
<dbReference type="PANTHER" id="PTHR43233">
    <property type="entry name" value="FAMILY N-ACETYLTRANSFERASE, PUTATIVE (AFU_ORTHOLOGUE AFUA_6G03350)-RELATED"/>
    <property type="match status" value="1"/>
</dbReference>
<name>A0AAW9SHD0_9BACT</name>
<evidence type="ECO:0000259" key="1">
    <source>
        <dbReference type="PROSITE" id="PS51186"/>
    </source>
</evidence>
<keyword evidence="2" id="KW-0012">Acyltransferase</keyword>
<keyword evidence="2" id="KW-0808">Transferase</keyword>
<dbReference type="SUPFAM" id="SSF55729">
    <property type="entry name" value="Acyl-CoA N-acyltransferases (Nat)"/>
    <property type="match status" value="1"/>
</dbReference>
<comment type="caution">
    <text evidence="2">The sequence shown here is derived from an EMBL/GenBank/DDBJ whole genome shotgun (WGS) entry which is preliminary data.</text>
</comment>
<organism evidence="2 3">
    <name type="scientific">Rapidithrix thailandica</name>
    <dbReference type="NCBI Taxonomy" id="413964"/>
    <lineage>
        <taxon>Bacteria</taxon>
        <taxon>Pseudomonadati</taxon>
        <taxon>Bacteroidota</taxon>
        <taxon>Cytophagia</taxon>
        <taxon>Cytophagales</taxon>
        <taxon>Flammeovirgaceae</taxon>
        <taxon>Rapidithrix</taxon>
    </lineage>
</organism>
<dbReference type="InterPro" id="IPR053144">
    <property type="entry name" value="Acetyltransferase_Butenolide"/>
</dbReference>
<evidence type="ECO:0000313" key="3">
    <source>
        <dbReference type="Proteomes" id="UP001403385"/>
    </source>
</evidence>
<accession>A0AAW9SHD0</accession>
<dbReference type="InterPro" id="IPR000182">
    <property type="entry name" value="GNAT_dom"/>
</dbReference>
<reference evidence="2 3" key="1">
    <citation type="submission" date="2024-04" db="EMBL/GenBank/DDBJ databases">
        <title>Novel genus in family Flammeovirgaceae.</title>
        <authorList>
            <person name="Nguyen T.H."/>
            <person name="Vuong T.Q."/>
            <person name="Le H."/>
            <person name="Kim S.-G."/>
        </authorList>
    </citation>
    <scope>NUCLEOTIDE SEQUENCE [LARGE SCALE GENOMIC DNA]</scope>
    <source>
        <strain evidence="2 3">JCM 23209</strain>
    </source>
</reference>
<dbReference type="EMBL" id="JBDKWZ010000029">
    <property type="protein sequence ID" value="MEN7551893.1"/>
    <property type="molecule type" value="Genomic_DNA"/>
</dbReference>
<dbReference type="RefSeq" id="WP_346824671.1">
    <property type="nucleotide sequence ID" value="NZ_JBDKWZ010000029.1"/>
</dbReference>